<dbReference type="Proteomes" id="UP000722459">
    <property type="component" value="Unassembled WGS sequence"/>
</dbReference>
<evidence type="ECO:0000256" key="4">
    <source>
        <dbReference type="ARBA" id="ARBA00023163"/>
    </source>
</evidence>
<evidence type="ECO:0000256" key="1">
    <source>
        <dbReference type="ARBA" id="ARBA00005560"/>
    </source>
</evidence>
<dbReference type="InterPro" id="IPR000814">
    <property type="entry name" value="TBP"/>
</dbReference>
<comment type="caution">
    <text evidence="5">The sequence shown here is derived from an EMBL/GenBank/DDBJ whole genome shotgun (WGS) entry which is preliminary data.</text>
</comment>
<protein>
    <submittedName>
        <fullName evidence="5">Uncharacterized protein</fullName>
    </submittedName>
</protein>
<gene>
    <name evidence="5" type="ORF">HON47_00590</name>
</gene>
<dbReference type="AlphaFoldDB" id="A0A8T5GEE2"/>
<dbReference type="GO" id="GO:0006352">
    <property type="term" value="P:DNA-templated transcription initiation"/>
    <property type="evidence" value="ECO:0007669"/>
    <property type="project" value="InterPro"/>
</dbReference>
<name>A0A8T5GEE2_9ARCH</name>
<sequence>MELKDFTGKPCRAKVAYEFLPNKKMKLKLSEIEKNIEEKFSIEVKSKILLIIRVEDKTVSLFESGKLLVRGEREEVAAKEIAKRIVELIPTD</sequence>
<comment type="similarity">
    <text evidence="1">Belongs to the TBP family.</text>
</comment>
<evidence type="ECO:0000256" key="3">
    <source>
        <dbReference type="ARBA" id="ARBA00023125"/>
    </source>
</evidence>
<proteinExistence type="inferred from homology"/>
<dbReference type="EMBL" id="JABJNZ010000012">
    <property type="protein sequence ID" value="MBT4870057.1"/>
    <property type="molecule type" value="Genomic_DNA"/>
</dbReference>
<dbReference type="InterPro" id="IPR012295">
    <property type="entry name" value="TBP_dom_sf"/>
</dbReference>
<dbReference type="GO" id="GO:0003677">
    <property type="term" value="F:DNA binding"/>
    <property type="evidence" value="ECO:0007669"/>
    <property type="project" value="UniProtKB-KW"/>
</dbReference>
<evidence type="ECO:0000313" key="5">
    <source>
        <dbReference type="EMBL" id="MBT4870057.1"/>
    </source>
</evidence>
<accession>A0A8T5GEE2</accession>
<keyword evidence="2" id="KW-0677">Repeat</keyword>
<evidence type="ECO:0000313" key="6">
    <source>
        <dbReference type="Proteomes" id="UP000722459"/>
    </source>
</evidence>
<dbReference type="Pfam" id="PF00352">
    <property type="entry name" value="TBP"/>
    <property type="match status" value="1"/>
</dbReference>
<dbReference type="Gene3D" id="3.30.310.10">
    <property type="entry name" value="TATA-Binding Protein"/>
    <property type="match status" value="1"/>
</dbReference>
<organism evidence="5 6">
    <name type="scientific">Candidatus Iainarchaeum sp</name>
    <dbReference type="NCBI Taxonomy" id="3101447"/>
    <lineage>
        <taxon>Archaea</taxon>
        <taxon>Candidatus Iainarchaeota</taxon>
        <taxon>Candidatus Iainarchaeia</taxon>
        <taxon>Candidatus Iainarchaeales</taxon>
        <taxon>Candidatus Iainarchaeaceae</taxon>
        <taxon>Candidatus Iainarchaeum</taxon>
    </lineage>
</organism>
<reference evidence="5" key="1">
    <citation type="journal article" date="2021" name="ISME J.">
        <title>Mercury methylation by metabolically versatile and cosmopolitan marine bacteria.</title>
        <authorList>
            <person name="Lin H."/>
            <person name="Ascher D.B."/>
            <person name="Myung Y."/>
            <person name="Lamborg C.H."/>
            <person name="Hallam S.J."/>
            <person name="Gionfriddo C.M."/>
            <person name="Holt K.E."/>
            <person name="Moreau J.W."/>
        </authorList>
    </citation>
    <scope>NUCLEOTIDE SEQUENCE</scope>
    <source>
        <strain evidence="5">SI075_bin30</strain>
    </source>
</reference>
<keyword evidence="3" id="KW-0238">DNA-binding</keyword>
<evidence type="ECO:0000256" key="2">
    <source>
        <dbReference type="ARBA" id="ARBA00022737"/>
    </source>
</evidence>
<keyword evidence="4" id="KW-0804">Transcription</keyword>